<keyword evidence="2" id="KW-0732">Signal</keyword>
<dbReference type="PANTHER" id="PTHR22050:SF0">
    <property type="entry name" value="TRANSMEMBRANE PROTEIN 131 HOMOLOG"/>
    <property type="match status" value="1"/>
</dbReference>
<reference evidence="3 4" key="1">
    <citation type="journal article" date="2015" name="Plant Cell">
        <title>Oil accumulation by the oleaginous diatom Fistulifera solaris as revealed by the genome and transcriptome.</title>
        <authorList>
            <person name="Tanaka T."/>
            <person name="Maeda Y."/>
            <person name="Veluchamy A."/>
            <person name="Tanaka M."/>
            <person name="Abida H."/>
            <person name="Marechal E."/>
            <person name="Bowler C."/>
            <person name="Muto M."/>
            <person name="Sunaga Y."/>
            <person name="Tanaka M."/>
            <person name="Yoshino T."/>
            <person name="Taniguchi T."/>
            <person name="Fukuda Y."/>
            <person name="Nemoto M."/>
            <person name="Matsumoto M."/>
            <person name="Wong P.S."/>
            <person name="Aburatani S."/>
            <person name="Fujibuchi W."/>
        </authorList>
    </citation>
    <scope>NUCLEOTIDE SEQUENCE [LARGE SCALE GENOMIC DNA]</scope>
    <source>
        <strain evidence="3 4">JPCC DA0580</strain>
    </source>
</reference>
<proteinExistence type="predicted"/>
<dbReference type="Proteomes" id="UP000198406">
    <property type="component" value="Unassembled WGS sequence"/>
</dbReference>
<dbReference type="InterPro" id="IPR039877">
    <property type="entry name" value="TMEM131-like"/>
</dbReference>
<feature type="compositionally biased region" description="Basic and acidic residues" evidence="1">
    <location>
        <begin position="2486"/>
        <end position="2500"/>
    </location>
</feature>
<gene>
    <name evidence="3" type="ORF">FisN_23Hh080</name>
</gene>
<dbReference type="GO" id="GO:0016020">
    <property type="term" value="C:membrane"/>
    <property type="evidence" value="ECO:0007669"/>
    <property type="project" value="TreeGrafter"/>
</dbReference>
<dbReference type="InParanoid" id="A0A1Z5KMF4"/>
<feature type="signal peptide" evidence="2">
    <location>
        <begin position="1"/>
        <end position="23"/>
    </location>
</feature>
<evidence type="ECO:0000313" key="3">
    <source>
        <dbReference type="EMBL" id="GAX27456.1"/>
    </source>
</evidence>
<feature type="compositionally biased region" description="Polar residues" evidence="1">
    <location>
        <begin position="2237"/>
        <end position="2247"/>
    </location>
</feature>
<dbReference type="OrthoDB" id="207296at2759"/>
<evidence type="ECO:0000256" key="1">
    <source>
        <dbReference type="SAM" id="MobiDB-lite"/>
    </source>
</evidence>
<feature type="compositionally biased region" description="Pro residues" evidence="1">
    <location>
        <begin position="2366"/>
        <end position="2376"/>
    </location>
</feature>
<feature type="compositionally biased region" description="Basic residues" evidence="1">
    <location>
        <begin position="2293"/>
        <end position="2308"/>
    </location>
</feature>
<protein>
    <submittedName>
        <fullName evidence="3">Uncharacterized protein</fullName>
    </submittedName>
</protein>
<accession>A0A1Z5KMF4</accession>
<feature type="compositionally biased region" description="Basic and acidic residues" evidence="1">
    <location>
        <begin position="2248"/>
        <end position="2258"/>
    </location>
</feature>
<sequence length="2573" mass="284323">MAPSLTWITSWLCFILLCTRLFQQQCYCVAQHDGMLSQMQWTDIDNNHKRLRVSLRNSQLQEAEAAQVSFAQLELHNIHPTESTIIYSVSTTVEETSWVDPSTGKKRYWLSTSEGSDTENDLRTVMSEENEEYRRQMHVSQIPGNFLQLGPDQVAVLALSFFPRFPANHEMHNVPQAHVFYKDDPPTYQSKYEHADWNDWVQSTSSRRNNALSDTFQRKASYQVKTTLVIETNTETLRIPISGTSVIQNKYGIPSMIMLGSRDKEEPPQQEQLFNHSEDAFVVSRIHPQRGGMSYTEQDTFTKRSDCFDVYIRHPYHSRRWSDRWYSEEPDIDPPVDSLEVKEVSVTRPDLVGLRWNREKGVSADKRAVLRKSISRWSDGGPLTVPPNNMPHYFVSVCALTADGFSSDKSATFESGDELIDSFSNQPGSMGFLQIRTSHDNLLVSLEKERIVTSEDASIQEIKEVDDHYQPRSGQEIESSLSKATAASPILLRSLPESLQHVFVLAHDGHVGAANETFTIGLKNENHDGIRILRASIVTTSRYDGITIRLKEFNSTLSEIMSGQTFVSDALSFEYSVDWDILLRNSPLADFAIEGSIIIRAAAMERSKQGMQYNADTFRNSILLEIPWCIRVVTGNVILATEKKSAGFLKLGRPISNRFSTVKGVFFPFDLRSVAALNQATLIVENLVVLSDMGNLVRLNDVRIMDQLENPQQGRPDTVSHCSRLEAKIANEVSFREDGRLGQIALTYRLLSEENWQSSDQGLGDLPTWCYLSFTTVPSTGQHITPIVVYRGSIDVSGNPSFTTATHEMKSNVELQDQHWNHAVGIESIIDLLNTAQVGSAFSALINGSRSIRDAPKWEKNDLKRYFYNLNGNIGRRPYSRLVPVLLNVGAILQSDVESVPLYLTNHNPIPVSVSIDVSEVEGLAVVLGQDQSTGSGDGNHPLDYLLNKFLKTETSIDEKKILDGTYAGHPIDGLRQFLLRDVAVNKYFGGFSFRDAASLSKYAVSRSSFLSGLFQDSAYETFHRKGADAYREGGGCGTRDFPETYGPFSRSVNGGDVVLGPIVLSEDGKKVRRTKVCRGADERSVRIPPGGYVRFDVFVRSPPAEVLEQDITSFLSTGLLLSTDHGQVIPILANFEALQGKLDVSHIPSPIISSESRDGIIQVPIGLFSKPSSETRESKPIYIPPTVKDDGLSVAHVAVLSRNVSDVNSVSLFMRSSFSQDIKVRRIASCNPWFRVELSDTTGDILPAFDPFLGVNIGAVSSYAMCNGEAAFPSFFRCVTSWLLQRAELQPRGCGPLPLSDGPRNFKPDVPAGIALDKVVQVLDKAILAFEQTDTDTTSDHNSVETDGFDYPRYPFKNRSGNGIVSPSILRAAAQTSEAWKTISDLGLDVIATSLRAIIEYNGTSGVSASNASFKVQEENPVFGVVIRNVTVLSTLEVPRLVDFSSTRNRFPYFARGDNYLPSTLNFPATLVGSVAAIHIPLHNPTAVPVRVRLTVPPFARGSTSKYREGPFADAAVKKFIGHWRPPYIQSSSPYKMSTRDEGNRFWWGPDTAYFQADSNGDITRSHQNVTIKAGSGAKFTLIDPSVMFNIAFLAGCGRRCGILEDGSTQKRTPFVHGLVGLIPMSPIGASAAADHFLLGRGPTLSKENKNRLGDGFESGGSMMLNGGGPSAFAIAKEGLNEIIIPPFGKAELGPIFFRPPGRSTRLGCAAYSGRSPRDHCEQATFESLVFLENSLSGIERIVLTGKSMWTKLEFVDPDPMPDEDDSGDIIFRHGKPSLMFPGTALITEGYPRPVVKQLFLHNFGDSTVKLTKMSIIHEELFSSNSYLCSAGGFDLLTTFRRDAPYAVLLPGGNFSLSIQHRPACNKRTDFVTLSIEYSHIETESNNAVYTSSKLPFQRYSVNLTIGYDMLDWEFRSCKPLRTIWSSESSCPGSIDSAASTNYVADENRVVLSTLCFVLLKLFVVTIVIKQMFGRSVARRTQSITFHQFLQRGQKGESMLNLALGHEMGKDWFAAFRCLARVEPSSLDLQTLGREQTRQIILHRYRMMKIQPPQFFTGAGIFSREMHGTNKQPGSMRTLSDGLFGNFVPSKTRNYARFPCQLGWRTATARGIIQSTTLNSTLHALETISLYERRIAQQASTDDSQGDQSFDANESSDISITLSNGAETMESSPKSEVSLDHEDNAGIVPSSAEIKALSTSVALVDKKVFEDEHEATAQFEKLTPVKSDLISVKPPDQQNKVPNTAQKKNERASKVFAEKNAVQLSKRPTAKDSRETTEDVKSINVKDSNHGKISKHQRSSENRKKRATQNDTSKPGLGSSTNKGITSETKKTQTGDKGQTQTNPWKLSTSIEGGARDKDTTQNIRPPPGLAPPPGFSGHTSSETAVVTNPDSHYHQLLRDAAAASSASNQHFNHTELPSPTVFTAEHPPLPNSPSDRNDDHFLTQAYAHRATESFHIPESTEFDVMAFLDDILNEGSKANSGAADIRESGPEGILREDEPAFSPNPWATSDIYQSRAAAYGILIEDESTRGTESSDLPLLTPEAILSSAVSNDDDESVSNAAAFFSDFGEQG</sequence>
<dbReference type="EMBL" id="BDSP01000257">
    <property type="protein sequence ID" value="GAX27456.1"/>
    <property type="molecule type" value="Genomic_DNA"/>
</dbReference>
<dbReference type="PANTHER" id="PTHR22050">
    <property type="entry name" value="RW1 PROTEIN HOMOLOG"/>
    <property type="match status" value="1"/>
</dbReference>
<feature type="chain" id="PRO_5013346349" evidence="2">
    <location>
        <begin position="24"/>
        <end position="2573"/>
    </location>
</feature>
<feature type="region of interest" description="Disordered" evidence="1">
    <location>
        <begin position="2231"/>
        <end position="2387"/>
    </location>
</feature>
<name>A0A1Z5KMF4_FISSO</name>
<evidence type="ECO:0000256" key="2">
    <source>
        <dbReference type="SAM" id="SignalP"/>
    </source>
</evidence>
<comment type="caution">
    <text evidence="3">The sequence shown here is derived from an EMBL/GenBank/DDBJ whole genome shotgun (WGS) entry which is preliminary data.</text>
</comment>
<evidence type="ECO:0000313" key="4">
    <source>
        <dbReference type="Proteomes" id="UP000198406"/>
    </source>
</evidence>
<feature type="region of interest" description="Disordered" evidence="1">
    <location>
        <begin position="2481"/>
        <end position="2506"/>
    </location>
</feature>
<feature type="compositionally biased region" description="Basic and acidic residues" evidence="1">
    <location>
        <begin position="2270"/>
        <end position="2282"/>
    </location>
</feature>
<keyword evidence="4" id="KW-1185">Reference proteome</keyword>
<organism evidence="3 4">
    <name type="scientific">Fistulifera solaris</name>
    <name type="common">Oleaginous diatom</name>
    <dbReference type="NCBI Taxonomy" id="1519565"/>
    <lineage>
        <taxon>Eukaryota</taxon>
        <taxon>Sar</taxon>
        <taxon>Stramenopiles</taxon>
        <taxon>Ochrophyta</taxon>
        <taxon>Bacillariophyta</taxon>
        <taxon>Bacillariophyceae</taxon>
        <taxon>Bacillariophycidae</taxon>
        <taxon>Naviculales</taxon>
        <taxon>Naviculaceae</taxon>
        <taxon>Fistulifera</taxon>
    </lineage>
</organism>
<feature type="compositionally biased region" description="Polar residues" evidence="1">
    <location>
        <begin position="2310"/>
        <end position="2328"/>
    </location>
</feature>